<evidence type="ECO:0000313" key="2">
    <source>
        <dbReference type="EMBL" id="BCI61041.1"/>
    </source>
</evidence>
<dbReference type="InterPro" id="IPR009016">
    <property type="entry name" value="Fe_hydrogenase"/>
</dbReference>
<dbReference type="InterPro" id="IPR017896">
    <property type="entry name" value="4Fe4S_Fe-S-bd"/>
</dbReference>
<organism evidence="2 3">
    <name type="scientific">Solibaculum mannosilyticum</name>
    <dbReference type="NCBI Taxonomy" id="2780922"/>
    <lineage>
        <taxon>Bacteria</taxon>
        <taxon>Bacillati</taxon>
        <taxon>Bacillota</taxon>
        <taxon>Clostridia</taxon>
        <taxon>Eubacteriales</taxon>
        <taxon>Oscillospiraceae</taxon>
        <taxon>Solibaculum</taxon>
    </lineage>
</organism>
<evidence type="ECO:0000259" key="1">
    <source>
        <dbReference type="PROSITE" id="PS51379"/>
    </source>
</evidence>
<reference evidence="3" key="1">
    <citation type="submission" date="2020-07" db="EMBL/GenBank/DDBJ databases">
        <title>Complete genome sequencing of Clostridia bacterium strain 12CBH8.</title>
        <authorList>
            <person name="Sakamoto M."/>
            <person name="Murakami T."/>
            <person name="Mori H."/>
        </authorList>
    </citation>
    <scope>NUCLEOTIDE SEQUENCE [LARGE SCALE GENOMIC DNA]</scope>
    <source>
        <strain evidence="3">12CBH8</strain>
    </source>
</reference>
<dbReference type="PANTHER" id="PTHR11615">
    <property type="entry name" value="NITRATE, FORMATE, IRON DEHYDROGENASE"/>
    <property type="match status" value="1"/>
</dbReference>
<dbReference type="SUPFAM" id="SSF53920">
    <property type="entry name" value="Fe-only hydrogenase"/>
    <property type="match status" value="1"/>
</dbReference>
<gene>
    <name evidence="2" type="ORF">C12CBH8_16800</name>
</gene>
<dbReference type="RefSeq" id="WP_215533023.1">
    <property type="nucleotide sequence ID" value="NZ_AP023321.1"/>
</dbReference>
<dbReference type="InterPro" id="IPR004108">
    <property type="entry name" value="Fe_hydrogenase_lsu_C"/>
</dbReference>
<proteinExistence type="predicted"/>
<name>A0A7I8D2I1_9FIRM</name>
<dbReference type="Gene3D" id="3.40.950.10">
    <property type="entry name" value="Fe-only Hydrogenase (Larger Subunit), Chain L, domain 3"/>
    <property type="match status" value="1"/>
</dbReference>
<dbReference type="EMBL" id="AP023321">
    <property type="protein sequence ID" value="BCI61041.1"/>
    <property type="molecule type" value="Genomic_DNA"/>
</dbReference>
<feature type="domain" description="4Fe-4S ferredoxin-type" evidence="1">
    <location>
        <begin position="80"/>
        <end position="109"/>
    </location>
</feature>
<dbReference type="KEGG" id="sman:C12CBH8_16800"/>
<sequence length="417" mass="46222">MLTLQELYNHLAKSSLNGNLDQEVKRFHKDPETRHSLDCLLHPEKHPVVWRTADCDCSEEEKARCASRCLFDALHVDEKGNVSVDVDQCVGCSQCIDRCKAEHLAASKDVLPVLAAIKEEDRPVYAIIAPAFLSQFSNHVTPGKLRAAFKQLGFTGMVEVALFADILTLKEALEFDATVQTDQDFLLTSCCCPMWIAMIRKVYHQLVPHVPGSVSPMVACGRVIKHLRPGATVVFIGPCLAKKAEAKEKDIADAVDYVLTFQEVKELFDLVELDPAGLPEDEREHSSKAGRIYARTGGVSQAVKSTVARLRPDRSITVHARQADGVPACREMLNALKEGKITENFLEGMGCQGGCVGGPRAIIDRKIGAQHVDEYGEEAPYETPLDNPFVLELLKRLGFDTVEDLLKHDTIFTRRFD</sequence>
<keyword evidence="3" id="KW-1185">Reference proteome</keyword>
<dbReference type="SUPFAM" id="SSF54862">
    <property type="entry name" value="4Fe-4S ferredoxins"/>
    <property type="match status" value="1"/>
</dbReference>
<evidence type="ECO:0000313" key="3">
    <source>
        <dbReference type="Proteomes" id="UP000593890"/>
    </source>
</evidence>
<dbReference type="InterPro" id="IPR050340">
    <property type="entry name" value="Cytosolic_Fe-S_CAF"/>
</dbReference>
<dbReference type="PROSITE" id="PS51379">
    <property type="entry name" value="4FE4S_FER_2"/>
    <property type="match status" value="1"/>
</dbReference>
<dbReference type="Gene3D" id="3.30.70.20">
    <property type="match status" value="1"/>
</dbReference>
<dbReference type="AlphaFoldDB" id="A0A7I8D2I1"/>
<accession>A0A7I8D2I1</accession>
<dbReference type="Pfam" id="PF02906">
    <property type="entry name" value="Fe_hyd_lg_C"/>
    <property type="match status" value="1"/>
</dbReference>
<dbReference type="Proteomes" id="UP000593890">
    <property type="component" value="Chromosome"/>
</dbReference>
<protein>
    <submittedName>
        <fullName evidence="2">Iron hydrogenase</fullName>
    </submittedName>
</protein>